<reference evidence="4" key="1">
    <citation type="submission" date="2018-06" db="EMBL/GenBank/DDBJ databases">
        <authorList>
            <person name="Zhirakovskaya E."/>
        </authorList>
    </citation>
    <scope>NUCLEOTIDE SEQUENCE</scope>
</reference>
<dbReference type="AlphaFoldDB" id="A0A3B1CN13"/>
<dbReference type="EMBL" id="UOGD01000297">
    <property type="protein sequence ID" value="VAX25384.1"/>
    <property type="molecule type" value="Genomic_DNA"/>
</dbReference>
<dbReference type="SUPFAM" id="SSF56300">
    <property type="entry name" value="Metallo-dependent phosphatases"/>
    <property type="match status" value="1"/>
</dbReference>
<evidence type="ECO:0000313" key="4">
    <source>
        <dbReference type="EMBL" id="VAX25384.1"/>
    </source>
</evidence>
<sequence>MNFTIMKMNPIKNSALYLFFTIILLPVLLTLNAQNLTKGPYLADPGSKSITIRWESDSKGSFVVMYGVDETLNKSEKANFISGRKSGYLYEANLSGLISGKKYFYKVTSDKINSEVHTFKIGVGKNEPFCFAVLGDSRSKPHIFNAIVKQINIIDPAVIIANGDLVAKGGNYNNWQSQFFDPAKTMMDHIPFISAVGDHEADEVDGDNADLFTHFLLPHKDSLKLWFSYDIGNAHFTFLDWRYPYSEEMIEWFKKDIRSSNKTWKFVVMHRPVYNLGGHRSAWGKNIWPELLREFKIDVVFAGHSHLYERFYPLRPLSQPDAWAVTYITTGGAGASLYEAVQNRSLAFSESINHFLKVEINKNKIKLKALGINGEVLDSVSWSKKNGVIDPQYLASVFPQEELDIINVFNRPISERMEKLPMVEVPYKPMLRLDASKINEDIEFTIKLAEESEGKYKMEPVSGVIKANSELDLQLKIFGRSTLTVTKWGDLTPALRLIAEYKTKTFQGKVIGGKLIYIAW</sequence>
<dbReference type="InterPro" id="IPR015914">
    <property type="entry name" value="PAPs_N"/>
</dbReference>
<dbReference type="InterPro" id="IPR008963">
    <property type="entry name" value="Purple_acid_Pase-like_N"/>
</dbReference>
<evidence type="ECO:0000256" key="1">
    <source>
        <dbReference type="ARBA" id="ARBA00022729"/>
    </source>
</evidence>
<evidence type="ECO:0008006" key="5">
    <source>
        <dbReference type="Google" id="ProtNLM"/>
    </source>
</evidence>
<dbReference type="SUPFAM" id="SSF49363">
    <property type="entry name" value="Purple acid phosphatase, N-terminal domain"/>
    <property type="match status" value="1"/>
</dbReference>
<dbReference type="Pfam" id="PF16656">
    <property type="entry name" value="Pur_ac_phosph_N"/>
    <property type="match status" value="1"/>
</dbReference>
<dbReference type="GO" id="GO:0003993">
    <property type="term" value="F:acid phosphatase activity"/>
    <property type="evidence" value="ECO:0007669"/>
    <property type="project" value="InterPro"/>
</dbReference>
<dbReference type="Pfam" id="PF00149">
    <property type="entry name" value="Metallophos"/>
    <property type="match status" value="1"/>
</dbReference>
<keyword evidence="1" id="KW-0732">Signal</keyword>
<dbReference type="InterPro" id="IPR029052">
    <property type="entry name" value="Metallo-depent_PP-like"/>
</dbReference>
<evidence type="ECO:0000259" key="2">
    <source>
        <dbReference type="Pfam" id="PF00149"/>
    </source>
</evidence>
<name>A0A3B1CN13_9ZZZZ</name>
<gene>
    <name evidence="4" type="ORF">MNBD_IGNAVI01-1861</name>
</gene>
<organism evidence="4">
    <name type="scientific">hydrothermal vent metagenome</name>
    <dbReference type="NCBI Taxonomy" id="652676"/>
    <lineage>
        <taxon>unclassified sequences</taxon>
        <taxon>metagenomes</taxon>
        <taxon>ecological metagenomes</taxon>
    </lineage>
</organism>
<dbReference type="PANTHER" id="PTHR22953">
    <property type="entry name" value="ACID PHOSPHATASE RELATED"/>
    <property type="match status" value="1"/>
</dbReference>
<dbReference type="Gene3D" id="3.60.21.10">
    <property type="match status" value="1"/>
</dbReference>
<feature type="domain" description="Purple acid phosphatase N-terminal" evidence="3">
    <location>
        <begin position="47"/>
        <end position="120"/>
    </location>
</feature>
<dbReference type="InterPro" id="IPR004843">
    <property type="entry name" value="Calcineurin-like_PHP"/>
</dbReference>
<protein>
    <recommendedName>
        <fullName evidence="5">Calcineurin-like phosphoesterase domain-containing protein</fullName>
    </recommendedName>
</protein>
<proteinExistence type="predicted"/>
<feature type="domain" description="Calcineurin-like phosphoesterase" evidence="2">
    <location>
        <begin position="131"/>
        <end position="307"/>
    </location>
</feature>
<dbReference type="GO" id="GO:0046872">
    <property type="term" value="F:metal ion binding"/>
    <property type="evidence" value="ECO:0007669"/>
    <property type="project" value="InterPro"/>
</dbReference>
<dbReference type="PANTHER" id="PTHR22953:SF153">
    <property type="entry name" value="PURPLE ACID PHOSPHATASE"/>
    <property type="match status" value="1"/>
</dbReference>
<dbReference type="InterPro" id="IPR039331">
    <property type="entry name" value="PAPs-like"/>
</dbReference>
<dbReference type="Gene3D" id="2.60.40.380">
    <property type="entry name" value="Purple acid phosphatase-like, N-terminal"/>
    <property type="match status" value="1"/>
</dbReference>
<evidence type="ECO:0000259" key="3">
    <source>
        <dbReference type="Pfam" id="PF16656"/>
    </source>
</evidence>
<accession>A0A3B1CN13</accession>